<feature type="transmembrane region" description="Helical" evidence="1">
    <location>
        <begin position="119"/>
        <end position="140"/>
    </location>
</feature>
<dbReference type="Proteomes" id="UP000730739">
    <property type="component" value="Unassembled WGS sequence"/>
</dbReference>
<keyword evidence="4" id="KW-1185">Reference proteome</keyword>
<dbReference type="Pfam" id="PF09335">
    <property type="entry name" value="VTT_dom"/>
    <property type="match status" value="1"/>
</dbReference>
<keyword evidence="1" id="KW-0472">Membrane</keyword>
<keyword evidence="1" id="KW-0812">Transmembrane</keyword>
<dbReference type="RefSeq" id="WP_209604929.1">
    <property type="nucleotide sequence ID" value="NZ_JAGILA010000007.1"/>
</dbReference>
<organism evidence="3 4">
    <name type="scientific">Sinorhizobium kostiense</name>
    <dbReference type="NCBI Taxonomy" id="76747"/>
    <lineage>
        <taxon>Bacteria</taxon>
        <taxon>Pseudomonadati</taxon>
        <taxon>Pseudomonadota</taxon>
        <taxon>Alphaproteobacteria</taxon>
        <taxon>Hyphomicrobiales</taxon>
        <taxon>Rhizobiaceae</taxon>
        <taxon>Sinorhizobium/Ensifer group</taxon>
        <taxon>Sinorhizobium</taxon>
    </lineage>
</organism>
<dbReference type="PANTHER" id="PTHR42709:SF4">
    <property type="entry name" value="INNER MEMBRANE PROTEIN YQAA"/>
    <property type="match status" value="1"/>
</dbReference>
<accession>A0ABS4R5K0</accession>
<comment type="caution">
    <text evidence="3">The sequence shown here is derived from an EMBL/GenBank/DDBJ whole genome shotgun (WGS) entry which is preliminary data.</text>
</comment>
<dbReference type="InterPro" id="IPR032816">
    <property type="entry name" value="VTT_dom"/>
</dbReference>
<dbReference type="InterPro" id="IPR051311">
    <property type="entry name" value="DedA_domain"/>
</dbReference>
<dbReference type="PANTHER" id="PTHR42709">
    <property type="entry name" value="ALKALINE PHOSPHATASE LIKE PROTEIN"/>
    <property type="match status" value="1"/>
</dbReference>
<gene>
    <name evidence="3" type="ORF">J2Z31_004687</name>
</gene>
<sequence length="150" mass="16459">MTSVTAYMSLFLVAFGAATLLPFQSEPLLVGLLASGKFSTLWLLIVASTGNVLGSVSNWVLGGFIDRFHDRPWFPVKESSLKKAGGWYRRYGRWSLLLSWMPIFGDALTVLAGVLREPWWSFLLLVTVAKAGRYLVLAAATRGTLSAFGI</sequence>
<evidence type="ECO:0000256" key="1">
    <source>
        <dbReference type="SAM" id="Phobius"/>
    </source>
</evidence>
<feature type="transmembrane region" description="Helical" evidence="1">
    <location>
        <begin position="41"/>
        <end position="61"/>
    </location>
</feature>
<evidence type="ECO:0000313" key="3">
    <source>
        <dbReference type="EMBL" id="MBP2238160.1"/>
    </source>
</evidence>
<dbReference type="EMBL" id="JAGILA010000007">
    <property type="protein sequence ID" value="MBP2238160.1"/>
    <property type="molecule type" value="Genomic_DNA"/>
</dbReference>
<evidence type="ECO:0000313" key="4">
    <source>
        <dbReference type="Proteomes" id="UP000730739"/>
    </source>
</evidence>
<feature type="transmembrane region" description="Helical" evidence="1">
    <location>
        <begin position="91"/>
        <end position="113"/>
    </location>
</feature>
<protein>
    <submittedName>
        <fullName evidence="3">Membrane protein YqaA with SNARE-associated domain</fullName>
    </submittedName>
</protein>
<proteinExistence type="predicted"/>
<name>A0ABS4R5K0_9HYPH</name>
<evidence type="ECO:0000259" key="2">
    <source>
        <dbReference type="Pfam" id="PF09335"/>
    </source>
</evidence>
<feature type="domain" description="VTT" evidence="2">
    <location>
        <begin position="28"/>
        <end position="140"/>
    </location>
</feature>
<reference evidence="3 4" key="1">
    <citation type="submission" date="2021-03" db="EMBL/GenBank/DDBJ databases">
        <title>Genomic Encyclopedia of Type Strains, Phase IV (KMG-IV): sequencing the most valuable type-strain genomes for metagenomic binning, comparative biology and taxonomic classification.</title>
        <authorList>
            <person name="Goeker M."/>
        </authorList>
    </citation>
    <scope>NUCLEOTIDE SEQUENCE [LARGE SCALE GENOMIC DNA]</scope>
    <source>
        <strain evidence="3 4">DSM 13372</strain>
    </source>
</reference>
<keyword evidence="1" id="KW-1133">Transmembrane helix</keyword>